<evidence type="ECO:0008006" key="4">
    <source>
        <dbReference type="Google" id="ProtNLM"/>
    </source>
</evidence>
<evidence type="ECO:0000313" key="2">
    <source>
        <dbReference type="EMBL" id="CAJ1501978.1"/>
    </source>
</evidence>
<feature type="chain" id="PRO_5045233431" description="PE-PGRS family protein" evidence="1">
    <location>
        <begin position="28"/>
        <end position="297"/>
    </location>
</feature>
<accession>A0ABN9N8B5</accession>
<dbReference type="Proteomes" id="UP001190464">
    <property type="component" value="Chromosome"/>
</dbReference>
<feature type="signal peptide" evidence="1">
    <location>
        <begin position="1"/>
        <end position="27"/>
    </location>
</feature>
<keyword evidence="3" id="KW-1185">Reference proteome</keyword>
<gene>
    <name evidence="2" type="ORF">MU0102_001622</name>
</gene>
<sequence>MSVVGSVSHPRIAVGIAAALAAGTLIATPSVAPPSEVVARAVELTASPFDPYVELITNTFNNLGTIGAHWLEDPLPIVVQLATNWFDNAQRTFEAFGATAQSFVDGLINLPDQLDTLFSAISSSDITAALGQAIIVVISAFPVLGLVDRLVAIPIDIVGNIVNAAMATLHAVQVPVGLAALSSLQAVVAEFETLAHNFVDDLSAGDITGALFGLIGAPADLLNAYLNSDAPGLAGLLAPFEDVNQTGFVDALVNYLPRAVAESIGASYAPIDGSLASGLGDFDLGDSGEPSALLPDF</sequence>
<reference evidence="2 3" key="1">
    <citation type="submission" date="2023-08" db="EMBL/GenBank/DDBJ databases">
        <authorList>
            <person name="Folkvardsen B D."/>
            <person name="Norman A."/>
        </authorList>
    </citation>
    <scope>NUCLEOTIDE SEQUENCE [LARGE SCALE GENOMIC DNA]</scope>
    <source>
        <strain evidence="2 3">Mu0102</strain>
    </source>
</reference>
<keyword evidence="1" id="KW-0732">Signal</keyword>
<dbReference type="RefSeq" id="WP_308486384.1">
    <property type="nucleotide sequence ID" value="NZ_OY726398.1"/>
</dbReference>
<name>A0ABN9N8B5_9MYCO</name>
<dbReference type="EMBL" id="OY726398">
    <property type="protein sequence ID" value="CAJ1501978.1"/>
    <property type="molecule type" value="Genomic_DNA"/>
</dbReference>
<proteinExistence type="predicted"/>
<evidence type="ECO:0000256" key="1">
    <source>
        <dbReference type="SAM" id="SignalP"/>
    </source>
</evidence>
<evidence type="ECO:0000313" key="3">
    <source>
        <dbReference type="Proteomes" id="UP001190464"/>
    </source>
</evidence>
<organism evidence="2 3">
    <name type="scientific">[Mycobacterium] holstebronense</name>
    <dbReference type="NCBI Taxonomy" id="3064288"/>
    <lineage>
        <taxon>Bacteria</taxon>
        <taxon>Bacillati</taxon>
        <taxon>Actinomycetota</taxon>
        <taxon>Actinomycetes</taxon>
        <taxon>Mycobacteriales</taxon>
        <taxon>Mycobacteriaceae</taxon>
        <taxon>Mycolicibacterium</taxon>
    </lineage>
</organism>
<protein>
    <recommendedName>
        <fullName evidence="4">PE-PGRS family protein</fullName>
    </recommendedName>
</protein>